<evidence type="ECO:0000313" key="2">
    <source>
        <dbReference type="Proteomes" id="UP000798662"/>
    </source>
</evidence>
<comment type="caution">
    <text evidence="1">The sequence shown here is derived from an EMBL/GenBank/DDBJ whole genome shotgun (WGS) entry which is preliminary data.</text>
</comment>
<reference evidence="1" key="1">
    <citation type="submission" date="2019-11" db="EMBL/GenBank/DDBJ databases">
        <title>Nori genome reveals adaptations in red seaweeds to the harsh intertidal environment.</title>
        <authorList>
            <person name="Wang D."/>
            <person name="Mao Y."/>
        </authorList>
    </citation>
    <scope>NUCLEOTIDE SEQUENCE</scope>
    <source>
        <tissue evidence="1">Gametophyte</tissue>
    </source>
</reference>
<name>A0ACC3C868_PYRYE</name>
<keyword evidence="2" id="KW-1185">Reference proteome</keyword>
<sequence length="192" mass="19911">MSSPPNITWEIDYAIAVDESSSVTPANFEFSRAFVVALFTAATARSETARYSIVTFTIITNELVRQVDNVAATAAIFAHQKASGGTSIAAALIAATDTLIGSGAGEVLRERVIFLLTDGASNGPAATAAADVAKADGIVIVTIAVGAAVNQALLSSLASNLQLVFSVVQEDQLLGLVDNLLDKACYVSRSFR</sequence>
<dbReference type="EMBL" id="CM020619">
    <property type="protein sequence ID" value="KAK1866476.1"/>
    <property type="molecule type" value="Genomic_DNA"/>
</dbReference>
<accession>A0ACC3C868</accession>
<gene>
    <name evidence="1" type="ORF">I4F81_008994</name>
</gene>
<protein>
    <submittedName>
        <fullName evidence="1">Uncharacterized protein</fullName>
    </submittedName>
</protein>
<dbReference type="Proteomes" id="UP000798662">
    <property type="component" value="Chromosome 2"/>
</dbReference>
<organism evidence="1 2">
    <name type="scientific">Pyropia yezoensis</name>
    <name type="common">Susabi-nori</name>
    <name type="synonym">Porphyra yezoensis</name>
    <dbReference type="NCBI Taxonomy" id="2788"/>
    <lineage>
        <taxon>Eukaryota</taxon>
        <taxon>Rhodophyta</taxon>
        <taxon>Bangiophyceae</taxon>
        <taxon>Bangiales</taxon>
        <taxon>Bangiaceae</taxon>
        <taxon>Pyropia</taxon>
    </lineage>
</organism>
<evidence type="ECO:0000313" key="1">
    <source>
        <dbReference type="EMBL" id="KAK1866476.1"/>
    </source>
</evidence>
<proteinExistence type="predicted"/>